<comment type="caution">
    <text evidence="1">The sequence shown here is derived from an EMBL/GenBank/DDBJ whole genome shotgun (WGS) entry which is preliminary data.</text>
</comment>
<organism evidence="1 2">
    <name type="scientific">Perkinsus olseni</name>
    <name type="common">Perkinsus atlanticus</name>
    <dbReference type="NCBI Taxonomy" id="32597"/>
    <lineage>
        <taxon>Eukaryota</taxon>
        <taxon>Sar</taxon>
        <taxon>Alveolata</taxon>
        <taxon>Perkinsozoa</taxon>
        <taxon>Perkinsea</taxon>
        <taxon>Perkinsida</taxon>
        <taxon>Perkinsidae</taxon>
        <taxon>Perkinsus</taxon>
    </lineage>
</organism>
<feature type="non-terminal residue" evidence="1">
    <location>
        <position position="57"/>
    </location>
</feature>
<evidence type="ECO:0000313" key="1">
    <source>
        <dbReference type="EMBL" id="KAF4739033.1"/>
    </source>
</evidence>
<dbReference type="AlphaFoldDB" id="A0A7J6T1U9"/>
<evidence type="ECO:0000313" key="2">
    <source>
        <dbReference type="Proteomes" id="UP000574390"/>
    </source>
</evidence>
<proteinExistence type="predicted"/>
<name>A0A7J6T1U9_PEROL</name>
<sequence length="57" mass="6477">RPRHDPSNQWYIVTCDGLPSICLLYRGLSDDYAIARGELDKYHSNRIGGEAQVRQDG</sequence>
<dbReference type="EMBL" id="JABANM010010638">
    <property type="protein sequence ID" value="KAF4739033.1"/>
    <property type="molecule type" value="Genomic_DNA"/>
</dbReference>
<gene>
    <name evidence="1" type="ORF">FOZ62_005496</name>
</gene>
<dbReference type="Proteomes" id="UP000574390">
    <property type="component" value="Unassembled WGS sequence"/>
</dbReference>
<protein>
    <submittedName>
        <fullName evidence="1">Uncharacterized protein</fullName>
    </submittedName>
</protein>
<reference evidence="1 2" key="1">
    <citation type="submission" date="2020-04" db="EMBL/GenBank/DDBJ databases">
        <title>Perkinsus olseni comparative genomics.</title>
        <authorList>
            <person name="Bogema D.R."/>
        </authorList>
    </citation>
    <scope>NUCLEOTIDE SEQUENCE [LARGE SCALE GENOMIC DNA]</scope>
    <source>
        <strain evidence="1">ATCC PRA-205</strain>
    </source>
</reference>
<accession>A0A7J6T1U9</accession>
<feature type="non-terminal residue" evidence="1">
    <location>
        <position position="1"/>
    </location>
</feature>